<dbReference type="Gene3D" id="2.60.120.1290">
    <property type="match status" value="1"/>
</dbReference>
<dbReference type="GO" id="GO:0006508">
    <property type="term" value="P:proteolysis"/>
    <property type="evidence" value="ECO:0007669"/>
    <property type="project" value="UniProtKB-KW"/>
</dbReference>
<dbReference type="InterPro" id="IPR036852">
    <property type="entry name" value="Peptidase_S8/S53_dom_sf"/>
</dbReference>
<name>A0A4R3MP14_9FIRM</name>
<gene>
    <name evidence="8" type="ORF">EDC18_102317</name>
</gene>
<evidence type="ECO:0000259" key="7">
    <source>
        <dbReference type="Pfam" id="PF00082"/>
    </source>
</evidence>
<evidence type="ECO:0000256" key="4">
    <source>
        <dbReference type="ARBA" id="ARBA00022825"/>
    </source>
</evidence>
<dbReference type="SUPFAM" id="SSF52743">
    <property type="entry name" value="Subtilisin-like"/>
    <property type="match status" value="1"/>
</dbReference>
<keyword evidence="2 6" id="KW-0645">Protease</keyword>
<dbReference type="Proteomes" id="UP000294902">
    <property type="component" value="Unassembled WGS sequence"/>
</dbReference>
<dbReference type="InterPro" id="IPR015500">
    <property type="entry name" value="Peptidase_S8_subtilisin-rel"/>
</dbReference>
<proteinExistence type="inferred from homology"/>
<evidence type="ECO:0000256" key="6">
    <source>
        <dbReference type="PROSITE-ProRule" id="PRU01240"/>
    </source>
</evidence>
<feature type="active site" description="Charge relay system" evidence="5 6">
    <location>
        <position position="121"/>
    </location>
</feature>
<keyword evidence="4 6" id="KW-0720">Serine protease</keyword>
<dbReference type="InterPro" id="IPR000209">
    <property type="entry name" value="Peptidase_S8/S53_dom"/>
</dbReference>
<dbReference type="PRINTS" id="PR00723">
    <property type="entry name" value="SUBTILISIN"/>
</dbReference>
<dbReference type="InterPro" id="IPR034045">
    <property type="entry name" value="Pep_S8_CspA-like"/>
</dbReference>
<keyword evidence="9" id="KW-1185">Reference proteome</keyword>
<dbReference type="InterPro" id="IPR017310">
    <property type="entry name" value="Pept_S8A_subtilisin_clostridia"/>
</dbReference>
<evidence type="ECO:0000256" key="2">
    <source>
        <dbReference type="ARBA" id="ARBA00022670"/>
    </source>
</evidence>
<feature type="active site" description="Charge relay system" evidence="5 6">
    <location>
        <position position="510"/>
    </location>
</feature>
<dbReference type="PROSITE" id="PS51892">
    <property type="entry name" value="SUBTILASE"/>
    <property type="match status" value="1"/>
</dbReference>
<feature type="domain" description="Peptidase S8/S53" evidence="7">
    <location>
        <begin position="112"/>
        <end position="304"/>
    </location>
</feature>
<comment type="similarity">
    <text evidence="1 6">Belongs to the peptidase S8 family.</text>
</comment>
<comment type="caution">
    <text evidence="8">The sequence shown here is derived from an EMBL/GenBank/DDBJ whole genome shotgun (WGS) entry which is preliminary data.</text>
</comment>
<dbReference type="PIRSF" id="PIRSF037894">
    <property type="entry name" value="Subtilisin_rel_CspABC"/>
    <property type="match status" value="1"/>
</dbReference>
<dbReference type="Pfam" id="PF00082">
    <property type="entry name" value="Peptidase_S8"/>
    <property type="match status" value="2"/>
</dbReference>
<feature type="active site" description="Charge relay system" evidence="5 6">
    <location>
        <position position="189"/>
    </location>
</feature>
<feature type="domain" description="Peptidase S8/S53" evidence="7">
    <location>
        <begin position="444"/>
        <end position="565"/>
    </location>
</feature>
<dbReference type="EMBL" id="SMAL01000002">
    <property type="protein sequence ID" value="TCT16300.1"/>
    <property type="molecule type" value="Genomic_DNA"/>
</dbReference>
<evidence type="ECO:0000313" key="8">
    <source>
        <dbReference type="EMBL" id="TCT16300.1"/>
    </source>
</evidence>
<protein>
    <submittedName>
        <fullName evidence="8">Subtilase family protein</fullName>
    </submittedName>
</protein>
<dbReference type="OrthoDB" id="9762689at2"/>
<dbReference type="Gene3D" id="3.40.50.200">
    <property type="entry name" value="Peptidase S8/S53 domain"/>
    <property type="match status" value="1"/>
</dbReference>
<evidence type="ECO:0000256" key="1">
    <source>
        <dbReference type="ARBA" id="ARBA00011073"/>
    </source>
</evidence>
<dbReference type="CDD" id="cd07478">
    <property type="entry name" value="Peptidases_S8_CspA-like"/>
    <property type="match status" value="1"/>
</dbReference>
<dbReference type="PANTHER" id="PTHR43806">
    <property type="entry name" value="PEPTIDASE S8"/>
    <property type="match status" value="1"/>
</dbReference>
<dbReference type="PANTHER" id="PTHR43806:SF11">
    <property type="entry name" value="CEREVISIN-RELATED"/>
    <property type="match status" value="1"/>
</dbReference>
<dbReference type="AlphaFoldDB" id="A0A4R3MP14"/>
<reference evidence="8 9" key="1">
    <citation type="submission" date="2019-03" db="EMBL/GenBank/DDBJ databases">
        <title>Genomic Encyclopedia of Type Strains, Phase IV (KMG-IV): sequencing the most valuable type-strain genomes for metagenomic binning, comparative biology and taxonomic classification.</title>
        <authorList>
            <person name="Goeker M."/>
        </authorList>
    </citation>
    <scope>NUCLEOTIDE SEQUENCE [LARGE SCALE GENOMIC DNA]</scope>
    <source>
        <strain evidence="8 9">DSM 24629</strain>
    </source>
</reference>
<accession>A0A4R3MP14</accession>
<keyword evidence="3 6" id="KW-0378">Hydrolase</keyword>
<dbReference type="PROSITE" id="PS00136">
    <property type="entry name" value="SUBTILASE_ASP"/>
    <property type="match status" value="1"/>
</dbReference>
<evidence type="ECO:0000256" key="3">
    <source>
        <dbReference type="ARBA" id="ARBA00022801"/>
    </source>
</evidence>
<dbReference type="InterPro" id="IPR023827">
    <property type="entry name" value="Peptidase_S8_Asp-AS"/>
</dbReference>
<dbReference type="InterPro" id="IPR050131">
    <property type="entry name" value="Peptidase_S8_subtilisin-like"/>
</dbReference>
<sequence length="581" mass="64249">MNDKEGVNATEAIQVSCREVIVSNEYADLIVQYEGNIATAMSALNGICYQIIDERYAVIHTFRNMITDIPQQLVSAVEFPMQPRLLGPTGLGSIDAAGILIFHTQPYVPLRGRGVIVGFVDSGIDYTHPSFIYEDNTTKILSIWDQSIQEGEPPLNFQYGTEYTEDDINNALASENPFEIVPSIDETGHGTFLAGVAAGRYVDQIAGAAPDADIIMVKLKPGKNYIREIYLLRDDAITYQDNDIMLGINYLMQKAAIYGRPLVICVGLGNNQGAHDGTSVLEEYLSRIARTRGYSVVVSTGNEANLAHHYLGNYPPGEPFQDVEITVAGNERGLNVQIWVQTPDIYSVGIISPTGEVIPRIAPRLRVREEFQLLLERSRVYIEYQRIEEKSGDQLILLRFDLPTQGIWTIRVYGDVVVSGQYNMWMDREGWIQPATQFLRPNFNTTLTLPSTSREPISVGAYNHMDNSVYIGSGRGPTRDGRLKPDLVAPGVNVLGPLPNNTYGTMTGTSVSAAHVAGASALLLEWGIVQGNAPLLNTRLIKKMLMRGATRRPPVVYPNFEWGYGSLNLINSFNILRGTID</sequence>
<evidence type="ECO:0000313" key="9">
    <source>
        <dbReference type="Proteomes" id="UP000294902"/>
    </source>
</evidence>
<dbReference type="RefSeq" id="WP_132250593.1">
    <property type="nucleotide sequence ID" value="NZ_SMAL01000002.1"/>
</dbReference>
<dbReference type="GO" id="GO:0004252">
    <property type="term" value="F:serine-type endopeptidase activity"/>
    <property type="evidence" value="ECO:0007669"/>
    <property type="project" value="UniProtKB-UniRule"/>
</dbReference>
<organism evidence="8 9">
    <name type="scientific">Natranaerovirga pectinivora</name>
    <dbReference type="NCBI Taxonomy" id="682400"/>
    <lineage>
        <taxon>Bacteria</taxon>
        <taxon>Bacillati</taxon>
        <taxon>Bacillota</taxon>
        <taxon>Clostridia</taxon>
        <taxon>Lachnospirales</taxon>
        <taxon>Natranaerovirgaceae</taxon>
        <taxon>Natranaerovirga</taxon>
    </lineage>
</organism>
<evidence type="ECO:0000256" key="5">
    <source>
        <dbReference type="PIRSR" id="PIRSR615500-1"/>
    </source>
</evidence>